<dbReference type="RefSeq" id="WP_035196594.1">
    <property type="nucleotide sequence ID" value="NZ_JJRY01000013.1"/>
</dbReference>
<dbReference type="Gene3D" id="3.40.1550.10">
    <property type="entry name" value="CheC-like"/>
    <property type="match status" value="1"/>
</dbReference>
<dbReference type="Proteomes" id="UP000027936">
    <property type="component" value="Unassembled WGS sequence"/>
</dbReference>
<protein>
    <submittedName>
        <fullName evidence="2">Putative inhibitor of MCP methylation, CheC</fullName>
    </submittedName>
</protein>
<dbReference type="GO" id="GO:0006935">
    <property type="term" value="P:chemotaxis"/>
    <property type="evidence" value="ECO:0007669"/>
    <property type="project" value="UniProtKB-KW"/>
</dbReference>
<keyword evidence="1" id="KW-0145">Chemotaxis</keyword>
<evidence type="ECO:0000313" key="2">
    <source>
        <dbReference type="EMBL" id="KEF37539.1"/>
    </source>
</evidence>
<comment type="caution">
    <text evidence="2">The sequence shown here is derived from an EMBL/GenBank/DDBJ whole genome shotgun (WGS) entry which is preliminary data.</text>
</comment>
<sequence length="293" mass="32851">MFSQYFGHYLLNKGLIDTEQLKEALQLQAETHVKLGVLSVNAGYMTPFQVEEVHEKQKQIDKRFGEIAIELGFLTEEQLDQLLSGQKQNHLILGQALVDLGVLNIDQFSTALSNYKKEHSLSDEQFDAIKAGDIDTLVEAIVGLEDISNKKLYANYLSLFAKNLIRFIDNQVRLEAKEVNDQYKANWMVTQLIKGTGAGEQTLSTGMGCDEETFIKFASIYAEETIDEIDELAKASVSEFLNLHNGIFLVNMSNRGVELDMEPQQIHENAIVPVNAVIVTAYLSFGAIDVVIW</sequence>
<organism evidence="2 3">
    <name type="scientific">Schinkia azotoformans MEV2011</name>
    <dbReference type="NCBI Taxonomy" id="1348973"/>
    <lineage>
        <taxon>Bacteria</taxon>
        <taxon>Bacillati</taxon>
        <taxon>Bacillota</taxon>
        <taxon>Bacilli</taxon>
        <taxon>Bacillales</taxon>
        <taxon>Bacillaceae</taxon>
        <taxon>Calidifontibacillus/Schinkia group</taxon>
        <taxon>Schinkia</taxon>
    </lineage>
</organism>
<dbReference type="InterPro" id="IPR028976">
    <property type="entry name" value="CheC-like_sf"/>
</dbReference>
<accession>A0A072NIL7</accession>
<dbReference type="SUPFAM" id="SSF160246">
    <property type="entry name" value="EspE N-terminal domain-like"/>
    <property type="match status" value="2"/>
</dbReference>
<evidence type="ECO:0000256" key="1">
    <source>
        <dbReference type="ARBA" id="ARBA00022500"/>
    </source>
</evidence>
<gene>
    <name evidence="2" type="ORF">M670_03118</name>
</gene>
<dbReference type="AlphaFoldDB" id="A0A072NIL7"/>
<proteinExistence type="predicted"/>
<evidence type="ECO:0000313" key="3">
    <source>
        <dbReference type="Proteomes" id="UP000027936"/>
    </source>
</evidence>
<dbReference type="PATRIC" id="fig|1348973.3.peg.2996"/>
<dbReference type="EMBL" id="JJRY01000013">
    <property type="protein sequence ID" value="KEF37539.1"/>
    <property type="molecule type" value="Genomic_DNA"/>
</dbReference>
<dbReference type="OrthoDB" id="5614404at2"/>
<reference evidence="2 3" key="1">
    <citation type="submission" date="2014-04" db="EMBL/GenBank/DDBJ databases">
        <title>Draft genome sequence of Bacillus azotoformans MEV2011, a (co-) denitrifying strain unable to grow in the presence of oxygen.</title>
        <authorList>
            <person name="Nielsen M."/>
            <person name="Schreiber L."/>
            <person name="Finster K."/>
            <person name="Schramm A."/>
        </authorList>
    </citation>
    <scope>NUCLEOTIDE SEQUENCE [LARGE SCALE GENOMIC DNA]</scope>
    <source>
        <strain evidence="2 3">MEV2011</strain>
    </source>
</reference>
<dbReference type="SUPFAM" id="SSF103039">
    <property type="entry name" value="CheC-like"/>
    <property type="match status" value="1"/>
</dbReference>
<dbReference type="InterPro" id="IPR037257">
    <property type="entry name" value="T2SS_E_N_sf"/>
</dbReference>
<name>A0A072NIL7_SCHAZ</name>